<sequence length="178" mass="20708">MEFVKRNGERIFFGILCFSSVFSSDKGSLRTINKRPKSPTPNYTMINKRDPSRLQTPAVKALVTTSRPIPHLFDRKASTPERKDGPPNKTKQMWKNEITKVVPARPPIAIHSDWKAPPADWDDRDQYIYGAHPMFYKNLKYPMHKDFTVNPEWLSEYMTVSTYSQAYRTCALRYGWCA</sequence>
<dbReference type="EMBL" id="CP111026">
    <property type="protein sequence ID" value="WAR27949.1"/>
    <property type="molecule type" value="Genomic_DNA"/>
</dbReference>
<feature type="region of interest" description="Disordered" evidence="1">
    <location>
        <begin position="28"/>
        <end position="51"/>
    </location>
</feature>
<name>A0ABY7G3U0_MYAAR</name>
<reference evidence="2" key="1">
    <citation type="submission" date="2022-11" db="EMBL/GenBank/DDBJ databases">
        <title>Centuries of genome instability and evolution in soft-shell clam transmissible cancer (bioRxiv).</title>
        <authorList>
            <person name="Hart S.F.M."/>
            <person name="Yonemitsu M.A."/>
            <person name="Giersch R.M."/>
            <person name="Beal B.F."/>
            <person name="Arriagada G."/>
            <person name="Davis B.W."/>
            <person name="Ostrander E.A."/>
            <person name="Goff S.P."/>
            <person name="Metzger M.J."/>
        </authorList>
    </citation>
    <scope>NUCLEOTIDE SEQUENCE</scope>
    <source>
        <strain evidence="2">MELC-2E11</strain>
        <tissue evidence="2">Siphon/mantle</tissue>
    </source>
</reference>
<feature type="region of interest" description="Disordered" evidence="1">
    <location>
        <begin position="72"/>
        <end position="91"/>
    </location>
</feature>
<dbReference type="Proteomes" id="UP001164746">
    <property type="component" value="Chromosome 15"/>
</dbReference>
<proteinExistence type="predicted"/>
<gene>
    <name evidence="2" type="ORF">MAR_013653</name>
</gene>
<evidence type="ECO:0000313" key="3">
    <source>
        <dbReference type="Proteomes" id="UP001164746"/>
    </source>
</evidence>
<organism evidence="2 3">
    <name type="scientific">Mya arenaria</name>
    <name type="common">Soft-shell clam</name>
    <dbReference type="NCBI Taxonomy" id="6604"/>
    <lineage>
        <taxon>Eukaryota</taxon>
        <taxon>Metazoa</taxon>
        <taxon>Spiralia</taxon>
        <taxon>Lophotrochozoa</taxon>
        <taxon>Mollusca</taxon>
        <taxon>Bivalvia</taxon>
        <taxon>Autobranchia</taxon>
        <taxon>Heteroconchia</taxon>
        <taxon>Euheterodonta</taxon>
        <taxon>Imparidentia</taxon>
        <taxon>Neoheterodontei</taxon>
        <taxon>Myida</taxon>
        <taxon>Myoidea</taxon>
        <taxon>Myidae</taxon>
        <taxon>Mya</taxon>
    </lineage>
</organism>
<keyword evidence="3" id="KW-1185">Reference proteome</keyword>
<evidence type="ECO:0000256" key="1">
    <source>
        <dbReference type="SAM" id="MobiDB-lite"/>
    </source>
</evidence>
<feature type="compositionally biased region" description="Basic and acidic residues" evidence="1">
    <location>
        <begin position="72"/>
        <end position="86"/>
    </location>
</feature>
<accession>A0ABY7G3U0</accession>
<protein>
    <submittedName>
        <fullName evidence="2">Uncharacterized protein</fullName>
    </submittedName>
</protein>
<evidence type="ECO:0000313" key="2">
    <source>
        <dbReference type="EMBL" id="WAR27949.1"/>
    </source>
</evidence>